<evidence type="ECO:0000256" key="2">
    <source>
        <dbReference type="ARBA" id="ARBA00022448"/>
    </source>
</evidence>
<feature type="transmembrane region" description="Helical" evidence="7">
    <location>
        <begin position="384"/>
        <end position="402"/>
    </location>
</feature>
<evidence type="ECO:0000256" key="4">
    <source>
        <dbReference type="ARBA" id="ARBA00022692"/>
    </source>
</evidence>
<protein>
    <submittedName>
        <fullName evidence="9">Peptide/nickel transport system permease protein</fullName>
    </submittedName>
</protein>
<comment type="subcellular location">
    <subcellularLocation>
        <location evidence="1 7">Cell membrane</location>
        <topology evidence="1 7">Multi-pass membrane protein</topology>
    </subcellularLocation>
</comment>
<feature type="transmembrane region" description="Helical" evidence="7">
    <location>
        <begin position="238"/>
        <end position="256"/>
    </location>
</feature>
<keyword evidence="2 7" id="KW-0813">Transport</keyword>
<evidence type="ECO:0000256" key="5">
    <source>
        <dbReference type="ARBA" id="ARBA00022989"/>
    </source>
</evidence>
<keyword evidence="4 7" id="KW-0812">Transmembrane</keyword>
<dbReference type="Proteomes" id="UP000315389">
    <property type="component" value="Unassembled WGS sequence"/>
</dbReference>
<comment type="caution">
    <text evidence="9">The sequence shown here is derived from an EMBL/GenBank/DDBJ whole genome shotgun (WGS) entry which is preliminary data.</text>
</comment>
<feature type="transmembrane region" description="Helical" evidence="7">
    <location>
        <begin position="263"/>
        <end position="281"/>
    </location>
</feature>
<feature type="transmembrane region" description="Helical" evidence="7">
    <location>
        <begin position="145"/>
        <end position="166"/>
    </location>
</feature>
<dbReference type="GO" id="GO:0055085">
    <property type="term" value="P:transmembrane transport"/>
    <property type="evidence" value="ECO:0007669"/>
    <property type="project" value="InterPro"/>
</dbReference>
<dbReference type="PROSITE" id="PS50928">
    <property type="entry name" value="ABC_TM1"/>
    <property type="match status" value="1"/>
</dbReference>
<gene>
    <name evidence="9" type="ORF">FB461_0512</name>
</gene>
<dbReference type="AlphaFoldDB" id="A0A542ZUL6"/>
<evidence type="ECO:0000256" key="1">
    <source>
        <dbReference type="ARBA" id="ARBA00004651"/>
    </source>
</evidence>
<keyword evidence="3" id="KW-1003">Cell membrane</keyword>
<dbReference type="GO" id="GO:0005886">
    <property type="term" value="C:plasma membrane"/>
    <property type="evidence" value="ECO:0007669"/>
    <property type="project" value="UniProtKB-SubCell"/>
</dbReference>
<feature type="transmembrane region" description="Helical" evidence="7">
    <location>
        <begin position="112"/>
        <end position="133"/>
    </location>
</feature>
<dbReference type="Pfam" id="PF00528">
    <property type="entry name" value="BPD_transp_1"/>
    <property type="match status" value="1"/>
</dbReference>
<dbReference type="Gene3D" id="1.10.3720.10">
    <property type="entry name" value="MetI-like"/>
    <property type="match status" value="1"/>
</dbReference>
<evidence type="ECO:0000256" key="7">
    <source>
        <dbReference type="RuleBase" id="RU363032"/>
    </source>
</evidence>
<feature type="transmembrane region" description="Helical" evidence="7">
    <location>
        <begin position="207"/>
        <end position="226"/>
    </location>
</feature>
<feature type="transmembrane region" description="Helical" evidence="7">
    <location>
        <begin position="485"/>
        <end position="510"/>
    </location>
</feature>
<dbReference type="CDD" id="cd06261">
    <property type="entry name" value="TM_PBP2"/>
    <property type="match status" value="1"/>
</dbReference>
<dbReference type="InterPro" id="IPR035906">
    <property type="entry name" value="MetI-like_sf"/>
</dbReference>
<proteinExistence type="inferred from homology"/>
<feature type="transmembrane region" description="Helical" evidence="7">
    <location>
        <begin position="20"/>
        <end position="41"/>
    </location>
</feature>
<dbReference type="InterPro" id="IPR000515">
    <property type="entry name" value="MetI-like"/>
</dbReference>
<evidence type="ECO:0000259" key="8">
    <source>
        <dbReference type="PROSITE" id="PS50928"/>
    </source>
</evidence>
<keyword evidence="5 7" id="KW-1133">Transmembrane helix</keyword>
<dbReference type="PANTHER" id="PTHR43163:SF6">
    <property type="entry name" value="DIPEPTIDE TRANSPORT SYSTEM PERMEASE PROTEIN DPPB-RELATED"/>
    <property type="match status" value="1"/>
</dbReference>
<accession>A0A542ZUL6</accession>
<dbReference type="EMBL" id="VFOS01000001">
    <property type="protein sequence ID" value="TQL64027.1"/>
    <property type="molecule type" value="Genomic_DNA"/>
</dbReference>
<organism evidence="9 10">
    <name type="scientific">Rarobacter faecitabidus</name>
    <dbReference type="NCBI Taxonomy" id="13243"/>
    <lineage>
        <taxon>Bacteria</taxon>
        <taxon>Bacillati</taxon>
        <taxon>Actinomycetota</taxon>
        <taxon>Actinomycetes</taxon>
        <taxon>Micrococcales</taxon>
        <taxon>Rarobacteraceae</taxon>
        <taxon>Rarobacter</taxon>
    </lineage>
</organism>
<evidence type="ECO:0000313" key="10">
    <source>
        <dbReference type="Proteomes" id="UP000315389"/>
    </source>
</evidence>
<evidence type="ECO:0000256" key="3">
    <source>
        <dbReference type="ARBA" id="ARBA00022475"/>
    </source>
</evidence>
<feature type="transmembrane region" description="Helical" evidence="7">
    <location>
        <begin position="293"/>
        <end position="313"/>
    </location>
</feature>
<feature type="transmembrane region" description="Helical" evidence="7">
    <location>
        <begin position="325"/>
        <end position="345"/>
    </location>
</feature>
<dbReference type="PANTHER" id="PTHR43163">
    <property type="entry name" value="DIPEPTIDE TRANSPORT SYSTEM PERMEASE PROTEIN DPPB-RELATED"/>
    <property type="match status" value="1"/>
</dbReference>
<evidence type="ECO:0000313" key="9">
    <source>
        <dbReference type="EMBL" id="TQL64027.1"/>
    </source>
</evidence>
<feature type="domain" description="ABC transmembrane type-1" evidence="8">
    <location>
        <begin position="106"/>
        <end position="507"/>
    </location>
</feature>
<evidence type="ECO:0000256" key="6">
    <source>
        <dbReference type="ARBA" id="ARBA00023136"/>
    </source>
</evidence>
<feature type="transmembrane region" description="Helical" evidence="7">
    <location>
        <begin position="178"/>
        <end position="200"/>
    </location>
</feature>
<feature type="transmembrane region" description="Helical" evidence="7">
    <location>
        <begin position="439"/>
        <end position="459"/>
    </location>
</feature>
<sequence>MSLLHWGNVPMLKFIARRLAAGIATLFVSSFLMYLLVSVSIRPLADLVESTAPNKAQLIAQRTAQLDLETPTVVRFFKWLGNFMQGDLGMAWRSGQSVNDQLGSAMVSTVQLVLAASVLAIVLGVGVGIVSALRQYTSFDYIITFASFLLYSLPAFWVAVLLKQWGAIRFNDFLRDPFLGSMTIAGVAIVLGLLWMLAIGGDLRRRAINFAGAAAITAGLFIYLQVSDWWLRPNINPVLLTLLGSGIAIGFTLLSTGLRDRRALGSAFTAVALGVVLYFPLQRVLYIDGFGWGWVIALGLIAAASGILIGRLWGGPDWRQSARAASLTAVSVGALTLIDQFMLYWGDYLALGVIRNRPIATVGDRTPNLDQGFWISSIDTYTHLLLPTIALMLISFASYTRYARSSMLEVMNQDYIRTARAKGLTERTVVMRHAFRNSLIPLATIVPLDLVAVFGGAIITEQVFSRPGMGQLFVKSLGNAEIEPVMAYLVVTAALAVIANIIADLIYAALDPRIRVNS</sequence>
<comment type="similarity">
    <text evidence="7">Belongs to the binding-protein-dependent transport system permease family.</text>
</comment>
<reference evidence="9 10" key="1">
    <citation type="submission" date="2019-06" db="EMBL/GenBank/DDBJ databases">
        <title>Sequencing the genomes of 1000 actinobacteria strains.</title>
        <authorList>
            <person name="Klenk H.-P."/>
        </authorList>
    </citation>
    <scope>NUCLEOTIDE SEQUENCE [LARGE SCALE GENOMIC DNA]</scope>
    <source>
        <strain evidence="9 10">DSM 4813</strain>
    </source>
</reference>
<name>A0A542ZUL6_RARFA</name>
<keyword evidence="6 7" id="KW-0472">Membrane</keyword>
<keyword evidence="10" id="KW-1185">Reference proteome</keyword>